<evidence type="ECO:0000256" key="4">
    <source>
        <dbReference type="ARBA" id="ARBA00022519"/>
    </source>
</evidence>
<dbReference type="Proteomes" id="UP000199541">
    <property type="component" value="Unassembled WGS sequence"/>
</dbReference>
<evidence type="ECO:0000313" key="17">
    <source>
        <dbReference type="EMBL" id="GHE06008.1"/>
    </source>
</evidence>
<dbReference type="EMBL" id="FNOB01000032">
    <property type="protein sequence ID" value="SDX82869.1"/>
    <property type="molecule type" value="Genomic_DNA"/>
</dbReference>
<evidence type="ECO:0000256" key="6">
    <source>
        <dbReference type="ARBA" id="ARBA00022670"/>
    </source>
</evidence>
<evidence type="ECO:0000256" key="2">
    <source>
        <dbReference type="ARBA" id="ARBA00004236"/>
    </source>
</evidence>
<comment type="caution">
    <text evidence="17">The sequence shown here is derived from an EMBL/GenBank/DDBJ whole genome shotgun (WGS) entry which is preliminary data.</text>
</comment>
<dbReference type="InterPro" id="IPR012338">
    <property type="entry name" value="Beta-lactam/transpept-like"/>
</dbReference>
<dbReference type="GO" id="GO:0008360">
    <property type="term" value="P:regulation of cell shape"/>
    <property type="evidence" value="ECO:0007669"/>
    <property type="project" value="UniProtKB-KW"/>
</dbReference>
<organism evidence="17 20">
    <name type="scientific">Allgaiera indica</name>
    <dbReference type="NCBI Taxonomy" id="765699"/>
    <lineage>
        <taxon>Bacteria</taxon>
        <taxon>Pseudomonadati</taxon>
        <taxon>Pseudomonadota</taxon>
        <taxon>Alphaproteobacteria</taxon>
        <taxon>Rhodobacterales</taxon>
        <taxon>Paracoccaceae</taxon>
        <taxon>Allgaiera</taxon>
    </lineage>
</organism>
<dbReference type="PANTHER" id="PTHR30627:SF2">
    <property type="entry name" value="PEPTIDOGLYCAN D,D-TRANSPEPTIDASE MRDA"/>
    <property type="match status" value="1"/>
</dbReference>
<dbReference type="GO" id="GO:0005886">
    <property type="term" value="C:plasma membrane"/>
    <property type="evidence" value="ECO:0007669"/>
    <property type="project" value="UniProtKB-SubCell"/>
</dbReference>
<dbReference type="GO" id="GO:0006508">
    <property type="term" value="P:proteolysis"/>
    <property type="evidence" value="ECO:0007669"/>
    <property type="project" value="UniProtKB-KW"/>
</dbReference>
<evidence type="ECO:0000256" key="12">
    <source>
        <dbReference type="ARBA" id="ARBA00023136"/>
    </source>
</evidence>
<dbReference type="Pfam" id="PF00905">
    <property type="entry name" value="Transpeptidase"/>
    <property type="match status" value="1"/>
</dbReference>
<dbReference type="Proteomes" id="UP000634647">
    <property type="component" value="Unassembled WGS sequence"/>
</dbReference>
<dbReference type="Gene3D" id="3.30.1390.30">
    <property type="entry name" value="Penicillin-binding protein 2a, domain 3"/>
    <property type="match status" value="1"/>
</dbReference>
<evidence type="ECO:0000259" key="16">
    <source>
        <dbReference type="Pfam" id="PF03717"/>
    </source>
</evidence>
<dbReference type="AlphaFoldDB" id="A0AAN5A1R1"/>
<protein>
    <submittedName>
        <fullName evidence="17">Peptidoglycan glycosyltransferase</fullName>
    </submittedName>
</protein>
<evidence type="ECO:0000256" key="1">
    <source>
        <dbReference type="ARBA" id="ARBA00004167"/>
    </source>
</evidence>
<gene>
    <name evidence="17" type="primary">pbpA</name>
    <name evidence="17" type="ORF">GCM10008024_38990</name>
    <name evidence="18" type="ORF">SAMN05444006_13215</name>
</gene>
<evidence type="ECO:0000256" key="7">
    <source>
        <dbReference type="ARBA" id="ARBA00022692"/>
    </source>
</evidence>
<keyword evidence="10" id="KW-0573">Peptidoglycan synthesis</keyword>
<evidence type="ECO:0000256" key="9">
    <source>
        <dbReference type="ARBA" id="ARBA00022960"/>
    </source>
</evidence>
<name>A0AAN5A1R1_9RHOB</name>
<dbReference type="InterPro" id="IPR036138">
    <property type="entry name" value="PBP_dimer_sf"/>
</dbReference>
<evidence type="ECO:0000313" key="18">
    <source>
        <dbReference type="EMBL" id="SDX82869.1"/>
    </source>
</evidence>
<keyword evidence="6" id="KW-0645">Protease</keyword>
<dbReference type="GO" id="GO:0071972">
    <property type="term" value="F:peptidoglycan L,D-transpeptidase activity"/>
    <property type="evidence" value="ECO:0007669"/>
    <property type="project" value="TreeGrafter"/>
</dbReference>
<keyword evidence="19" id="KW-1185">Reference proteome</keyword>
<proteinExistence type="predicted"/>
<feature type="transmembrane region" description="Helical" evidence="14">
    <location>
        <begin position="20"/>
        <end position="39"/>
    </location>
</feature>
<dbReference type="RefSeq" id="WP_092164198.1">
    <property type="nucleotide sequence ID" value="NZ_BNAB01000031.1"/>
</dbReference>
<dbReference type="NCBIfam" id="TIGR03423">
    <property type="entry name" value="pbp2_mrdA"/>
    <property type="match status" value="1"/>
</dbReference>
<keyword evidence="3" id="KW-1003">Cell membrane</keyword>
<keyword evidence="11 14" id="KW-1133">Transmembrane helix</keyword>
<sequence>MRRSTQDSDTSARKVSRRALLLGGAQVAVVAGLGLRMRYMQIVESGKYRMLADENRINIRLIPPARGLIFDRNGILLAGNEQNYSVTIVREDAGDNVRKVLNRLKGLIPITDDDIESTIHEMKRRSPFVPITVADRLSWEDLSRVAVNGPALPGVSPSVGLSRHYPLDKDLAHVVGYVGPVSERDLARYADPDPVLQIPKFQIGKTGVELKLEDQLRGKAGTKQLEVNAVGRVMRELSRTPPTPGDNVQLTINAALQDFLHARLGNEAAASVVMDLSNGDLLAIGSSPSFDPNLFVRGISYKDYDRLLNNDHRPLVDKSVAGTYPPGSTFKIITGMAALEAGKLDPKEIIYCPGYVQLGNRRFHCWKHSGHGKVDLRKSLAQSCDVYYYEVSQRVGIDAISAMARKMGLGERHELPMSAIAAGLAPTKEWKRRVHKRDWLVGDTLNAAIGQGYVLASPLQLAVMAGRIATGRAIQPRLVRSINGVEQPVHPAPPMNFKPFAVDGVRGGLFAVVNGEHGTAHFARIETEGMTMAGKTGTSQVFSITAAERARGLIKNADLPWNRRDHGLFVAFAPFDNPRYALSVVIEHSGGSHPAAAIARDLMLQTLYGGLPPLSAYPAYQRNEIKAAQDALQLRDLAPAPTPARTRA</sequence>
<feature type="domain" description="Penicillin-binding protein transpeptidase" evidence="15">
    <location>
        <begin position="271"/>
        <end position="603"/>
    </location>
</feature>
<dbReference type="InterPro" id="IPR017790">
    <property type="entry name" value="Penicillin-binding_protein_2"/>
</dbReference>
<feature type="domain" description="Penicillin-binding protein dimerisation" evidence="16">
    <location>
        <begin position="62"/>
        <end position="237"/>
    </location>
</feature>
<dbReference type="InterPro" id="IPR050515">
    <property type="entry name" value="Beta-lactam/transpept"/>
</dbReference>
<evidence type="ECO:0000256" key="11">
    <source>
        <dbReference type="ARBA" id="ARBA00022989"/>
    </source>
</evidence>
<keyword evidence="12 14" id="KW-0472">Membrane</keyword>
<dbReference type="Gene3D" id="3.40.710.10">
    <property type="entry name" value="DD-peptidase/beta-lactamase superfamily"/>
    <property type="match status" value="1"/>
</dbReference>
<dbReference type="EMBL" id="BNAB01000031">
    <property type="protein sequence ID" value="GHE06008.1"/>
    <property type="molecule type" value="Genomic_DNA"/>
</dbReference>
<reference evidence="17" key="1">
    <citation type="journal article" date="2014" name="Int. J. Syst. Evol. Microbiol.">
        <title>Complete genome sequence of Corynebacterium casei LMG S-19264T (=DSM 44701T), isolated from a smear-ripened cheese.</title>
        <authorList>
            <consortium name="US DOE Joint Genome Institute (JGI-PGF)"/>
            <person name="Walter F."/>
            <person name="Albersmeier A."/>
            <person name="Kalinowski J."/>
            <person name="Ruckert C."/>
        </authorList>
    </citation>
    <scope>NUCLEOTIDE SEQUENCE</scope>
    <source>
        <strain evidence="17">CGMCC 1.10859</strain>
    </source>
</reference>
<keyword evidence="9" id="KW-0133">Cell shape</keyword>
<keyword evidence="8" id="KW-0378">Hydrolase</keyword>
<evidence type="ECO:0000259" key="15">
    <source>
        <dbReference type="Pfam" id="PF00905"/>
    </source>
</evidence>
<dbReference type="InterPro" id="IPR005311">
    <property type="entry name" value="PBP_dimer"/>
</dbReference>
<dbReference type="SUPFAM" id="SSF56519">
    <property type="entry name" value="Penicillin binding protein dimerisation domain"/>
    <property type="match status" value="1"/>
</dbReference>
<evidence type="ECO:0000313" key="20">
    <source>
        <dbReference type="Proteomes" id="UP000634647"/>
    </source>
</evidence>
<keyword evidence="5" id="KW-0121">Carboxypeptidase</keyword>
<dbReference type="PANTHER" id="PTHR30627">
    <property type="entry name" value="PEPTIDOGLYCAN D,D-TRANSPEPTIDASE"/>
    <property type="match status" value="1"/>
</dbReference>
<accession>A0AAN5A1R1</accession>
<dbReference type="GO" id="GO:0071555">
    <property type="term" value="P:cell wall organization"/>
    <property type="evidence" value="ECO:0007669"/>
    <property type="project" value="UniProtKB-KW"/>
</dbReference>
<comment type="subcellular location">
    <subcellularLocation>
        <location evidence="2">Cell membrane</location>
    </subcellularLocation>
    <subcellularLocation>
        <location evidence="1">Membrane</location>
        <topology evidence="1">Single-pass membrane protein</topology>
    </subcellularLocation>
</comment>
<keyword evidence="4" id="KW-0997">Cell inner membrane</keyword>
<evidence type="ECO:0000256" key="14">
    <source>
        <dbReference type="SAM" id="Phobius"/>
    </source>
</evidence>
<dbReference type="SUPFAM" id="SSF56601">
    <property type="entry name" value="beta-lactamase/transpeptidase-like"/>
    <property type="match status" value="1"/>
</dbReference>
<dbReference type="GO" id="GO:0009002">
    <property type="term" value="F:serine-type D-Ala-D-Ala carboxypeptidase activity"/>
    <property type="evidence" value="ECO:0007669"/>
    <property type="project" value="InterPro"/>
</dbReference>
<keyword evidence="7 14" id="KW-0812">Transmembrane</keyword>
<evidence type="ECO:0000256" key="8">
    <source>
        <dbReference type="ARBA" id="ARBA00022801"/>
    </source>
</evidence>
<reference evidence="18 19" key="2">
    <citation type="submission" date="2016-10" db="EMBL/GenBank/DDBJ databases">
        <authorList>
            <person name="Varghese N."/>
            <person name="Submissions S."/>
        </authorList>
    </citation>
    <scope>NUCLEOTIDE SEQUENCE [LARGE SCALE GENOMIC DNA]</scope>
    <source>
        <strain evidence="18 19">DSM 24802</strain>
    </source>
</reference>
<evidence type="ECO:0000256" key="13">
    <source>
        <dbReference type="ARBA" id="ARBA00023316"/>
    </source>
</evidence>
<evidence type="ECO:0000313" key="19">
    <source>
        <dbReference type="Proteomes" id="UP000199541"/>
    </source>
</evidence>
<reference evidence="17" key="3">
    <citation type="submission" date="2023-06" db="EMBL/GenBank/DDBJ databases">
        <authorList>
            <person name="Sun Q."/>
            <person name="Zhou Y."/>
        </authorList>
    </citation>
    <scope>NUCLEOTIDE SEQUENCE</scope>
    <source>
        <strain evidence="17">CGMCC 1.10859</strain>
    </source>
</reference>
<dbReference type="InterPro" id="IPR001460">
    <property type="entry name" value="PCN-bd_Tpept"/>
</dbReference>
<dbReference type="GO" id="GO:0009252">
    <property type="term" value="P:peptidoglycan biosynthetic process"/>
    <property type="evidence" value="ECO:0007669"/>
    <property type="project" value="UniProtKB-KW"/>
</dbReference>
<dbReference type="GO" id="GO:0008658">
    <property type="term" value="F:penicillin binding"/>
    <property type="evidence" value="ECO:0007669"/>
    <property type="project" value="InterPro"/>
</dbReference>
<evidence type="ECO:0000256" key="3">
    <source>
        <dbReference type="ARBA" id="ARBA00022475"/>
    </source>
</evidence>
<keyword evidence="13" id="KW-0961">Cell wall biogenesis/degradation</keyword>
<dbReference type="Gene3D" id="3.90.1310.10">
    <property type="entry name" value="Penicillin-binding protein 2a (Domain 2)"/>
    <property type="match status" value="1"/>
</dbReference>
<evidence type="ECO:0000256" key="10">
    <source>
        <dbReference type="ARBA" id="ARBA00022984"/>
    </source>
</evidence>
<dbReference type="Pfam" id="PF03717">
    <property type="entry name" value="PBP_dimer"/>
    <property type="match status" value="1"/>
</dbReference>
<evidence type="ECO:0000256" key="5">
    <source>
        <dbReference type="ARBA" id="ARBA00022645"/>
    </source>
</evidence>